<keyword evidence="3" id="KW-0677">Repeat</keyword>
<dbReference type="EMBL" id="AMQM01001156">
    <property type="status" value="NOT_ANNOTATED_CDS"/>
    <property type="molecule type" value="Genomic_DNA"/>
</dbReference>
<dbReference type="SUPFAM" id="SSF57667">
    <property type="entry name" value="beta-beta-alpha zinc fingers"/>
    <property type="match status" value="1"/>
</dbReference>
<evidence type="ECO:0000256" key="7">
    <source>
        <dbReference type="PROSITE-ProRule" id="PRU00042"/>
    </source>
</evidence>
<dbReference type="InterPro" id="IPR036236">
    <property type="entry name" value="Znf_C2H2_sf"/>
</dbReference>
<evidence type="ECO:0000256" key="2">
    <source>
        <dbReference type="ARBA" id="ARBA00022723"/>
    </source>
</evidence>
<dbReference type="PANTHER" id="PTHR10032">
    <property type="entry name" value="ZINC FINGER PROTEIN WITH KRAB AND SCAN DOMAINS"/>
    <property type="match status" value="1"/>
</dbReference>
<dbReference type="Proteomes" id="UP000015101">
    <property type="component" value="Unassembled WGS sequence"/>
</dbReference>
<dbReference type="eggNOG" id="KOG3576">
    <property type="taxonomic scope" value="Eukaryota"/>
</dbReference>
<reference evidence="11" key="1">
    <citation type="submission" date="2012-12" db="EMBL/GenBank/DDBJ databases">
        <authorList>
            <person name="Hellsten U."/>
            <person name="Grimwood J."/>
            <person name="Chapman J.A."/>
            <person name="Shapiro H."/>
            <person name="Aerts A."/>
            <person name="Otillar R.P."/>
            <person name="Terry A.Y."/>
            <person name="Boore J.L."/>
            <person name="Simakov O."/>
            <person name="Marletaz F."/>
            <person name="Cho S.-J."/>
            <person name="Edsinger-Gonzales E."/>
            <person name="Havlak P."/>
            <person name="Kuo D.-H."/>
            <person name="Larsson T."/>
            <person name="Lv J."/>
            <person name="Arendt D."/>
            <person name="Savage R."/>
            <person name="Osoegawa K."/>
            <person name="de Jong P."/>
            <person name="Lindberg D.R."/>
            <person name="Seaver E.C."/>
            <person name="Weisblat D.A."/>
            <person name="Putnam N.H."/>
            <person name="Grigoriev I.V."/>
            <person name="Rokhsar D.S."/>
        </authorList>
    </citation>
    <scope>NUCLEOTIDE SEQUENCE</scope>
</reference>
<gene>
    <name evidence="10" type="primary">20199728</name>
    <name evidence="9" type="ORF">HELRODRAFT_162746</name>
</gene>
<dbReference type="CTD" id="20199728"/>
<comment type="subcellular location">
    <subcellularLocation>
        <location evidence="1">Nucleus</location>
    </subcellularLocation>
</comment>
<evidence type="ECO:0000256" key="3">
    <source>
        <dbReference type="ARBA" id="ARBA00022737"/>
    </source>
</evidence>
<dbReference type="GO" id="GO:0006357">
    <property type="term" value="P:regulation of transcription by RNA polymerase II"/>
    <property type="evidence" value="ECO:0000318"/>
    <property type="project" value="GO_Central"/>
</dbReference>
<dbReference type="GO" id="GO:0009913">
    <property type="term" value="P:epidermal cell differentiation"/>
    <property type="evidence" value="ECO:0000318"/>
    <property type="project" value="GO_Central"/>
</dbReference>
<evidence type="ECO:0000256" key="5">
    <source>
        <dbReference type="ARBA" id="ARBA00022833"/>
    </source>
</evidence>
<dbReference type="RefSeq" id="XP_009023104.1">
    <property type="nucleotide sequence ID" value="XM_009024856.1"/>
</dbReference>
<evidence type="ECO:0000313" key="10">
    <source>
        <dbReference type="EnsemblMetazoa" id="HelroP162746"/>
    </source>
</evidence>
<feature type="domain" description="C2H2-type" evidence="8">
    <location>
        <begin position="291"/>
        <end position="314"/>
    </location>
</feature>
<dbReference type="KEGG" id="hro:HELRODRAFT_162746"/>
<organism evidence="10 11">
    <name type="scientific">Helobdella robusta</name>
    <name type="common">Californian leech</name>
    <dbReference type="NCBI Taxonomy" id="6412"/>
    <lineage>
        <taxon>Eukaryota</taxon>
        <taxon>Metazoa</taxon>
        <taxon>Spiralia</taxon>
        <taxon>Lophotrochozoa</taxon>
        <taxon>Annelida</taxon>
        <taxon>Clitellata</taxon>
        <taxon>Hirudinea</taxon>
        <taxon>Rhynchobdellida</taxon>
        <taxon>Glossiphoniidae</taxon>
        <taxon>Helobdella</taxon>
    </lineage>
</organism>
<evidence type="ECO:0000256" key="6">
    <source>
        <dbReference type="ARBA" id="ARBA00023242"/>
    </source>
</evidence>
<accession>T1ET28</accession>
<keyword evidence="6" id="KW-0539">Nucleus</keyword>
<keyword evidence="11" id="KW-1185">Reference proteome</keyword>
<dbReference type="InParanoid" id="T1ET28"/>
<evidence type="ECO:0000256" key="4">
    <source>
        <dbReference type="ARBA" id="ARBA00022771"/>
    </source>
</evidence>
<dbReference type="PROSITE" id="PS50157">
    <property type="entry name" value="ZINC_FINGER_C2H2_2"/>
    <property type="match status" value="2"/>
</dbReference>
<dbReference type="Gene3D" id="3.30.160.60">
    <property type="entry name" value="Classic Zinc Finger"/>
    <property type="match status" value="1"/>
</dbReference>
<sequence length="384" mass="44640">MLMLYNIDHIDDVHLISSLKWTNKRLKPFLRRNFYRIIVENTEIKYAALGSSCSSFAPSNCASSNLLLTDLSQANIRNCDHKEQTDANSCSQYSIQHILAPIQNVSSLKNERRHCAPQQYTYDQSFVRASNLKRSRAEKETFLSPSCRSTPLIRVDVENKFSKRRKLDESSFVMPSPIYPPMFSTPHLSKSRMDSGFQSFNATFLYTPMQTNEVLSHSSKQIFWQEKPVERNVEHVNSGRGIKNPLLQNHLIKQLHEGQDLSKYIMSDNEQINRTYNTNHMIFNCTGVRPYKCEHCDKAFTQRCSLESHARKVHNVQFNYKHKERRDKLYVCEECGHSTRQSEEHFVHMKDQHPHVHTSDECSNIPRHEAAIADSPNVNLMTIF</sequence>
<dbReference type="SMART" id="SM00355">
    <property type="entry name" value="ZnF_C2H2"/>
    <property type="match status" value="2"/>
</dbReference>
<keyword evidence="4 7" id="KW-0863">Zinc-finger</keyword>
<evidence type="ECO:0000259" key="8">
    <source>
        <dbReference type="PROSITE" id="PS50157"/>
    </source>
</evidence>
<dbReference type="EMBL" id="KB097143">
    <property type="protein sequence ID" value="ESN99231.1"/>
    <property type="molecule type" value="Genomic_DNA"/>
</dbReference>
<reference evidence="10" key="3">
    <citation type="submission" date="2015-06" db="UniProtKB">
        <authorList>
            <consortium name="EnsemblMetazoa"/>
        </authorList>
    </citation>
    <scope>IDENTIFICATION</scope>
</reference>
<dbReference type="InterPro" id="IPR027756">
    <property type="entry name" value="Ovo-like"/>
</dbReference>
<dbReference type="GO" id="GO:0000981">
    <property type="term" value="F:DNA-binding transcription factor activity, RNA polymerase II-specific"/>
    <property type="evidence" value="ECO:0000318"/>
    <property type="project" value="GO_Central"/>
</dbReference>
<dbReference type="GeneID" id="20199728"/>
<keyword evidence="2" id="KW-0479">Metal-binding</keyword>
<dbReference type="HOGENOM" id="CLU_720195_0_0_1"/>
<evidence type="ECO:0000313" key="11">
    <source>
        <dbReference type="Proteomes" id="UP000015101"/>
    </source>
</evidence>
<dbReference type="GO" id="GO:0000978">
    <property type="term" value="F:RNA polymerase II cis-regulatory region sequence-specific DNA binding"/>
    <property type="evidence" value="ECO:0000318"/>
    <property type="project" value="GO_Central"/>
</dbReference>
<evidence type="ECO:0000313" key="9">
    <source>
        <dbReference type="EMBL" id="ESN99231.1"/>
    </source>
</evidence>
<dbReference type="FunFam" id="3.30.160.60:FF:000452">
    <property type="entry name" value="Transcription factor Ovo-like 2"/>
    <property type="match status" value="1"/>
</dbReference>
<evidence type="ECO:0000256" key="1">
    <source>
        <dbReference type="ARBA" id="ARBA00004123"/>
    </source>
</evidence>
<dbReference type="EnsemblMetazoa" id="HelroT162746">
    <property type="protein sequence ID" value="HelroP162746"/>
    <property type="gene ID" value="HelroG162746"/>
</dbReference>
<proteinExistence type="predicted"/>
<dbReference type="AlphaFoldDB" id="T1ET28"/>
<dbReference type="PROSITE" id="PS00028">
    <property type="entry name" value="ZINC_FINGER_C2H2_1"/>
    <property type="match status" value="1"/>
</dbReference>
<name>T1ET28_HELRO</name>
<reference evidence="9 11" key="2">
    <citation type="journal article" date="2013" name="Nature">
        <title>Insights into bilaterian evolution from three spiralian genomes.</title>
        <authorList>
            <person name="Simakov O."/>
            <person name="Marletaz F."/>
            <person name="Cho S.J."/>
            <person name="Edsinger-Gonzales E."/>
            <person name="Havlak P."/>
            <person name="Hellsten U."/>
            <person name="Kuo D.H."/>
            <person name="Larsson T."/>
            <person name="Lv J."/>
            <person name="Arendt D."/>
            <person name="Savage R."/>
            <person name="Osoegawa K."/>
            <person name="de Jong P."/>
            <person name="Grimwood J."/>
            <person name="Chapman J.A."/>
            <person name="Shapiro H."/>
            <person name="Aerts A."/>
            <person name="Otillar R.P."/>
            <person name="Terry A.Y."/>
            <person name="Boore J.L."/>
            <person name="Grigoriev I.V."/>
            <person name="Lindberg D.R."/>
            <person name="Seaver E.C."/>
            <person name="Weisblat D.A."/>
            <person name="Putnam N.H."/>
            <person name="Rokhsar D.S."/>
        </authorList>
    </citation>
    <scope>NUCLEOTIDE SEQUENCE</scope>
</reference>
<dbReference type="PANTHER" id="PTHR10032:SF271">
    <property type="entry name" value="RH12261P-RELATED"/>
    <property type="match status" value="1"/>
</dbReference>
<feature type="domain" description="C2H2-type" evidence="8">
    <location>
        <begin position="330"/>
        <end position="362"/>
    </location>
</feature>
<dbReference type="InterPro" id="IPR013087">
    <property type="entry name" value="Znf_C2H2_type"/>
</dbReference>
<dbReference type="GO" id="GO:0008270">
    <property type="term" value="F:zinc ion binding"/>
    <property type="evidence" value="ECO:0007669"/>
    <property type="project" value="UniProtKB-KW"/>
</dbReference>
<dbReference type="GO" id="GO:0005634">
    <property type="term" value="C:nucleus"/>
    <property type="evidence" value="ECO:0000318"/>
    <property type="project" value="GO_Central"/>
</dbReference>
<protein>
    <recommendedName>
        <fullName evidence="8">C2H2-type domain-containing protein</fullName>
    </recommendedName>
</protein>
<keyword evidence="5" id="KW-0862">Zinc</keyword>